<gene>
    <name evidence="1" type="ordered locus">MLP_49400</name>
</gene>
<evidence type="ECO:0000313" key="1">
    <source>
        <dbReference type="EMBL" id="BAK37954.1"/>
    </source>
</evidence>
<dbReference type="AlphaFoldDB" id="F5XG20"/>
<organism evidence="1 2">
    <name type="scientific">Microlunatus phosphovorus (strain ATCC 700054 / DSM 10555 / JCM 9379 / NBRC 101784 / NCIMB 13414 / VKM Ac-1990 / NM-1)</name>
    <dbReference type="NCBI Taxonomy" id="1032480"/>
    <lineage>
        <taxon>Bacteria</taxon>
        <taxon>Bacillati</taxon>
        <taxon>Actinomycetota</taxon>
        <taxon>Actinomycetes</taxon>
        <taxon>Propionibacteriales</taxon>
        <taxon>Propionibacteriaceae</taxon>
        <taxon>Microlunatus</taxon>
    </lineage>
</organism>
<reference evidence="1 2" key="1">
    <citation type="submission" date="2011-05" db="EMBL/GenBank/DDBJ databases">
        <title>Whole genome sequence of Microlunatus phosphovorus NM-1.</title>
        <authorList>
            <person name="Hosoyama A."/>
            <person name="Sasaki K."/>
            <person name="Harada T."/>
            <person name="Igarashi R."/>
            <person name="Kawakoshi A."/>
            <person name="Sasagawa M."/>
            <person name="Fukada J."/>
            <person name="Nakamura S."/>
            <person name="Katano Y."/>
            <person name="Hanada S."/>
            <person name="Kamagata Y."/>
            <person name="Nakamura N."/>
            <person name="Yamazaki S."/>
            <person name="Fujita N."/>
        </authorList>
    </citation>
    <scope>NUCLEOTIDE SEQUENCE [LARGE SCALE GENOMIC DNA]</scope>
    <source>
        <strain evidence="2">ATCC 700054 / DSM 10555 / JCM 9379 / NBRC 101784 / NCIMB 13414 / VKM Ac-1990 / NM-1</strain>
    </source>
</reference>
<protein>
    <submittedName>
        <fullName evidence="1">Uncharacterized protein</fullName>
    </submittedName>
</protein>
<dbReference type="KEGG" id="mph:MLP_49400"/>
<name>F5XG20_MICPN</name>
<dbReference type="Proteomes" id="UP000007947">
    <property type="component" value="Chromosome"/>
</dbReference>
<proteinExistence type="predicted"/>
<keyword evidence="2" id="KW-1185">Reference proteome</keyword>
<evidence type="ECO:0000313" key="2">
    <source>
        <dbReference type="Proteomes" id="UP000007947"/>
    </source>
</evidence>
<dbReference type="STRING" id="1032480.MLP_49400"/>
<accession>F5XG20</accession>
<dbReference type="HOGENOM" id="CLU_2437531_0_0_11"/>
<sequence length="90" mass="9827">MITAHHTATAAAETPDLVTLSGRAVAGLVELLDHCHAFLDTHQTARVALEEYCLTSPAGVTPAWVIDRLAWQALLLRLQLVEQAEEDRRG</sequence>
<dbReference type="RefSeq" id="WP_013865772.1">
    <property type="nucleotide sequence ID" value="NC_015635.1"/>
</dbReference>
<dbReference type="EMBL" id="AP012204">
    <property type="protein sequence ID" value="BAK37954.1"/>
    <property type="molecule type" value="Genomic_DNA"/>
</dbReference>